<protein>
    <recommendedName>
        <fullName evidence="12">Succinate dehydrogenase [ubiquinone] cytochrome b small subunit</fullName>
    </recommendedName>
</protein>
<dbReference type="PANTHER" id="PTHR13337:SF2">
    <property type="entry name" value="SUCCINATE DEHYDROGENASE [UBIQUINONE] CYTOCHROME B SMALL SUBUNIT, MITOCHONDRIAL"/>
    <property type="match status" value="1"/>
</dbReference>
<reference evidence="13" key="1">
    <citation type="submission" date="2020-11" db="EMBL/GenBank/DDBJ databases">
        <authorList>
            <person name="Tran Van P."/>
        </authorList>
    </citation>
    <scope>NUCLEOTIDE SEQUENCE</scope>
</reference>
<evidence type="ECO:0000256" key="3">
    <source>
        <dbReference type="ARBA" id="ARBA00022448"/>
    </source>
</evidence>
<keyword evidence="6 12" id="KW-0809">Transit peptide</keyword>
<comment type="caution">
    <text evidence="12">Lacks conserved residue(s) required for the propagation of feature annotation.</text>
</comment>
<dbReference type="EMBL" id="OE840147">
    <property type="protein sequence ID" value="CAD7589655.1"/>
    <property type="molecule type" value="Genomic_DNA"/>
</dbReference>
<evidence type="ECO:0000256" key="5">
    <source>
        <dbReference type="ARBA" id="ARBA00022792"/>
    </source>
</evidence>
<evidence type="ECO:0000313" key="13">
    <source>
        <dbReference type="EMBL" id="CAD7589655.1"/>
    </source>
</evidence>
<keyword evidence="7 12" id="KW-1133">Transmembrane helix</keyword>
<evidence type="ECO:0000256" key="2">
    <source>
        <dbReference type="ARBA" id="ARBA00007294"/>
    </source>
</evidence>
<accession>A0A7R9JUB4</accession>
<proteinExistence type="inferred from homology"/>
<evidence type="ECO:0000256" key="4">
    <source>
        <dbReference type="ARBA" id="ARBA00022692"/>
    </source>
</evidence>
<evidence type="ECO:0000256" key="7">
    <source>
        <dbReference type="ARBA" id="ARBA00022989"/>
    </source>
</evidence>
<evidence type="ECO:0000256" key="8">
    <source>
        <dbReference type="ARBA" id="ARBA00023128"/>
    </source>
</evidence>
<comment type="function">
    <text evidence="12">Membrane-anchoring subunit of succinate dehydrogenase (SDH) that is involved in complex II of the mitochondrial electron transport chain and is responsible for transferring electrons from succinate to ubiquinone (coenzyme Q).</text>
</comment>
<gene>
    <name evidence="13" type="ORF">TGEB3V08_LOCUS3581</name>
</gene>
<evidence type="ECO:0000256" key="10">
    <source>
        <dbReference type="PIRSR" id="PIRSR607992-1"/>
    </source>
</evidence>
<evidence type="ECO:0000256" key="9">
    <source>
        <dbReference type="ARBA" id="ARBA00023136"/>
    </source>
</evidence>
<keyword evidence="5 12" id="KW-0999">Mitochondrion inner membrane</keyword>
<keyword evidence="3 12" id="KW-0813">Transport</keyword>
<feature type="transmembrane region" description="Helical" evidence="12">
    <location>
        <begin position="218"/>
        <end position="241"/>
    </location>
</feature>
<dbReference type="GO" id="GO:0048039">
    <property type="term" value="F:ubiquinone binding"/>
    <property type="evidence" value="ECO:0007669"/>
    <property type="project" value="TreeGrafter"/>
</dbReference>
<name>A0A7R9JUB4_TIMGE</name>
<comment type="subcellular location">
    <subcellularLocation>
        <location evidence="1 12">Mitochondrion inner membrane</location>
        <topology evidence="1 12">Multi-pass membrane protein</topology>
    </subcellularLocation>
</comment>
<evidence type="ECO:0000256" key="12">
    <source>
        <dbReference type="RuleBase" id="RU364031"/>
    </source>
</evidence>
<keyword evidence="11 12" id="KW-0479">Metal-binding</keyword>
<comment type="similarity">
    <text evidence="2 12">Belongs to the CybS family.</text>
</comment>
<dbReference type="PANTHER" id="PTHR13337">
    <property type="entry name" value="SUCCINATE DEHYDROGENASE"/>
    <property type="match status" value="1"/>
</dbReference>
<organism evidence="13">
    <name type="scientific">Timema genevievae</name>
    <name type="common">Walking stick</name>
    <dbReference type="NCBI Taxonomy" id="629358"/>
    <lineage>
        <taxon>Eukaryota</taxon>
        <taxon>Metazoa</taxon>
        <taxon>Ecdysozoa</taxon>
        <taxon>Arthropoda</taxon>
        <taxon>Hexapoda</taxon>
        <taxon>Insecta</taxon>
        <taxon>Pterygota</taxon>
        <taxon>Neoptera</taxon>
        <taxon>Polyneoptera</taxon>
        <taxon>Phasmatodea</taxon>
        <taxon>Timematodea</taxon>
        <taxon>Timematoidea</taxon>
        <taxon>Timematidae</taxon>
        <taxon>Timema</taxon>
    </lineage>
</organism>
<dbReference type="Pfam" id="PF05328">
    <property type="entry name" value="CybS"/>
    <property type="match status" value="1"/>
</dbReference>
<keyword evidence="12" id="KW-0249">Electron transport</keyword>
<dbReference type="Gene3D" id="1.20.1300.10">
    <property type="entry name" value="Fumarate reductase/succinate dehydrogenase, transmembrane subunit"/>
    <property type="match status" value="1"/>
</dbReference>
<keyword evidence="8 12" id="KW-0496">Mitochondrion</keyword>
<evidence type="ECO:0000256" key="11">
    <source>
        <dbReference type="PIRSR" id="PIRSR607992-2"/>
    </source>
</evidence>
<keyword evidence="12" id="KW-0349">Heme</keyword>
<evidence type="ECO:0000256" key="1">
    <source>
        <dbReference type="ARBA" id="ARBA00004448"/>
    </source>
</evidence>
<dbReference type="AlphaFoldDB" id="A0A7R9JUB4"/>
<dbReference type="InterPro" id="IPR007992">
    <property type="entry name" value="CybS"/>
</dbReference>
<evidence type="ECO:0000256" key="6">
    <source>
        <dbReference type="ARBA" id="ARBA00022946"/>
    </source>
</evidence>
<sequence>MRGPGRPSLEHVETTIQGTLSAGAQLRGFMNIFGNVFGKITHCATEPSNLDHMSPRLQERSIVRGNSRDTFLTPCTEPDLIVCRLDQPGSCLLISSEDEVGPVVSPFNGRISSARLACSRLRPQTWAAYVSLTATYLSQGYGGDNIDPNPPSSEESSHKFWIFERLLSSSLLVICPLAFLVPSVSMDCVLATSLVLHNHWGCEAAVRDYLRPDNVGKFVAGAARGLIYVLSIAGLTGLLYFNTNDKGIVECLQMIWHMETASHPSSAGHT</sequence>
<dbReference type="GO" id="GO:0020037">
    <property type="term" value="F:heme binding"/>
    <property type="evidence" value="ECO:0007669"/>
    <property type="project" value="TreeGrafter"/>
</dbReference>
<dbReference type="GO" id="GO:0006099">
    <property type="term" value="P:tricarboxylic acid cycle"/>
    <property type="evidence" value="ECO:0007669"/>
    <property type="project" value="UniProtKB-KW"/>
</dbReference>
<dbReference type="GO" id="GO:0046872">
    <property type="term" value="F:metal ion binding"/>
    <property type="evidence" value="ECO:0007669"/>
    <property type="project" value="UniProtKB-KW"/>
</dbReference>
<keyword evidence="9 12" id="KW-0472">Membrane</keyword>
<dbReference type="InterPro" id="IPR034804">
    <property type="entry name" value="SQR/QFR_C/D"/>
</dbReference>
<feature type="binding site" evidence="10">
    <location>
        <position position="209"/>
    </location>
    <ligand>
        <name>a ubiquinone</name>
        <dbReference type="ChEBI" id="CHEBI:16389"/>
        <note>ligand shared with IP/SDHB</note>
    </ligand>
</feature>
<keyword evidence="4 12" id="KW-0812">Transmembrane</keyword>
<dbReference type="GO" id="GO:0006121">
    <property type="term" value="P:mitochondrial electron transport, succinate to ubiquinone"/>
    <property type="evidence" value="ECO:0007669"/>
    <property type="project" value="TreeGrafter"/>
</dbReference>
<dbReference type="GO" id="GO:0005743">
    <property type="term" value="C:mitochondrial inner membrane"/>
    <property type="evidence" value="ECO:0007669"/>
    <property type="project" value="UniProtKB-SubCell"/>
</dbReference>
<keyword evidence="12" id="KW-0816">Tricarboxylic acid cycle</keyword>
<keyword evidence="11" id="KW-0408">Iron</keyword>
<feature type="binding site" description="axial binding residue" evidence="11">
    <location>
        <position position="197"/>
    </location>
    <ligand>
        <name>heme b</name>
        <dbReference type="ChEBI" id="CHEBI:60344"/>
        <note>ligand shared with SDHC</note>
    </ligand>
    <ligandPart>
        <name>Fe</name>
        <dbReference type="ChEBI" id="CHEBI:18248"/>
    </ligandPart>
</feature>